<feature type="signal peptide" evidence="1">
    <location>
        <begin position="1"/>
        <end position="19"/>
    </location>
</feature>
<evidence type="ECO:0000256" key="1">
    <source>
        <dbReference type="SAM" id="SignalP"/>
    </source>
</evidence>
<protein>
    <recommendedName>
        <fullName evidence="4">Hydrophobin</fullName>
    </recommendedName>
</protein>
<dbReference type="AlphaFoldDB" id="A0A1L7WTX6"/>
<organism evidence="2 3">
    <name type="scientific">Phialocephala subalpina</name>
    <dbReference type="NCBI Taxonomy" id="576137"/>
    <lineage>
        <taxon>Eukaryota</taxon>
        <taxon>Fungi</taxon>
        <taxon>Dikarya</taxon>
        <taxon>Ascomycota</taxon>
        <taxon>Pezizomycotina</taxon>
        <taxon>Leotiomycetes</taxon>
        <taxon>Helotiales</taxon>
        <taxon>Mollisiaceae</taxon>
        <taxon>Phialocephala</taxon>
        <taxon>Phialocephala fortinii species complex</taxon>
    </lineage>
</organism>
<keyword evidence="3" id="KW-1185">Reference proteome</keyword>
<evidence type="ECO:0000313" key="3">
    <source>
        <dbReference type="Proteomes" id="UP000184330"/>
    </source>
</evidence>
<dbReference type="OrthoDB" id="5189319at2759"/>
<evidence type="ECO:0008006" key="4">
    <source>
        <dbReference type="Google" id="ProtNLM"/>
    </source>
</evidence>
<gene>
    <name evidence="2" type="ORF">PAC_06119</name>
</gene>
<name>A0A1L7WTX6_9HELO</name>
<feature type="chain" id="PRO_5009875189" description="Hydrophobin" evidence="1">
    <location>
        <begin position="20"/>
        <end position="149"/>
    </location>
</feature>
<dbReference type="EMBL" id="FJOG01000007">
    <property type="protein sequence ID" value="CZR56231.1"/>
    <property type="molecule type" value="Genomic_DNA"/>
</dbReference>
<accession>A0A1L7WTX6</accession>
<keyword evidence="1" id="KW-0732">Signal</keyword>
<proteinExistence type="predicted"/>
<dbReference type="Proteomes" id="UP000184330">
    <property type="component" value="Unassembled WGS sequence"/>
</dbReference>
<sequence length="149" mass="15822">MRFTVLLLATFTLFSPSFAAPQLLGQVGALIGQALGLIPLLSTPPPAALMTKQPSPQCAKVNKGALLCCESTFQGDIPIFVQAAPLVAYKLNPNSINCIYGQRNFTDCSRGTELCCQVDALATTPISDIVSLALYCNTPSQNESSIWSP</sequence>
<evidence type="ECO:0000313" key="2">
    <source>
        <dbReference type="EMBL" id="CZR56231.1"/>
    </source>
</evidence>
<reference evidence="2 3" key="1">
    <citation type="submission" date="2016-03" db="EMBL/GenBank/DDBJ databases">
        <authorList>
            <person name="Ploux O."/>
        </authorList>
    </citation>
    <scope>NUCLEOTIDE SEQUENCE [LARGE SCALE GENOMIC DNA]</scope>
    <source>
        <strain evidence="2 3">UAMH 11012</strain>
    </source>
</reference>